<organism evidence="1 2">
    <name type="scientific">Chengkuizengella axinellae</name>
    <dbReference type="NCBI Taxonomy" id="3064388"/>
    <lineage>
        <taxon>Bacteria</taxon>
        <taxon>Bacillati</taxon>
        <taxon>Bacillota</taxon>
        <taxon>Bacilli</taxon>
        <taxon>Bacillales</taxon>
        <taxon>Paenibacillaceae</taxon>
        <taxon>Chengkuizengella</taxon>
    </lineage>
</organism>
<keyword evidence="2" id="KW-1185">Reference proteome</keyword>
<accession>A0ABT9IUM3</accession>
<sequence length="333" mass="38278">MKQLLKTKVDEMLELYLTTQKDFRWENHLSVHFAALTYSQKNKSYNKNDMKDTMSYIKENTRLFSPFRNSTFMISMLLSSEFSEPKQQFIKLLDYEKMLKEAGFKNSTYIPITCYALSLTCNENENTLQERIQKSFEIYSEMKKNHPWLTSGDDYPLSVMLANSDFSVESSIQKIEELYKSLNEIGFHRGNGLQLLSHILSFSEESVFEKTKRCEEIFEILKRNKLKIHSQYYAALGLITLLDNKNHEVVQELIDVVIYLNGLKKYKWLGKGMNVLLASVIVSRHFIEEKTTQNELIDTTLSISIEALIAAQTAATVSAIVATSAAASTTNSE</sequence>
<gene>
    <name evidence="1" type="ORF">Q5Y73_02720</name>
</gene>
<name>A0ABT9IUM3_9BACL</name>
<dbReference type="InterPro" id="IPR025062">
    <property type="entry name" value="DUF4003"/>
</dbReference>
<dbReference type="Proteomes" id="UP001231941">
    <property type="component" value="Unassembled WGS sequence"/>
</dbReference>
<proteinExistence type="predicted"/>
<dbReference type="EMBL" id="JAVAMP010000001">
    <property type="protein sequence ID" value="MDP5273007.1"/>
    <property type="molecule type" value="Genomic_DNA"/>
</dbReference>
<dbReference type="Pfam" id="PF13170">
    <property type="entry name" value="DUF4003"/>
    <property type="match status" value="1"/>
</dbReference>
<protein>
    <submittedName>
        <fullName evidence="1">DUF4003 family protein</fullName>
    </submittedName>
</protein>
<reference evidence="1 2" key="1">
    <citation type="submission" date="2023-08" db="EMBL/GenBank/DDBJ databases">
        <authorList>
            <person name="Park J.-S."/>
        </authorList>
    </citation>
    <scope>NUCLEOTIDE SEQUENCE [LARGE SCALE GENOMIC DNA]</scope>
    <source>
        <strain evidence="1 2">2205SS18-9</strain>
    </source>
</reference>
<dbReference type="RefSeq" id="WP_305990302.1">
    <property type="nucleotide sequence ID" value="NZ_JAVAMP010000001.1"/>
</dbReference>
<evidence type="ECO:0000313" key="1">
    <source>
        <dbReference type="EMBL" id="MDP5273007.1"/>
    </source>
</evidence>
<evidence type="ECO:0000313" key="2">
    <source>
        <dbReference type="Proteomes" id="UP001231941"/>
    </source>
</evidence>
<comment type="caution">
    <text evidence="1">The sequence shown here is derived from an EMBL/GenBank/DDBJ whole genome shotgun (WGS) entry which is preliminary data.</text>
</comment>